<sequence length="233" mass="25921">MTLTAFFLLAACGQPTNRQVDAADYYAFWLWAGVDAQPALDNAKTIYILAAEIKGGPQAGYVALRPAVPRVQHAQVWIVYRVESLAWDENVLPRILRDIESWRAKGNRIAGIQIDFDAATRGLPGYAGFLRQLRTDLPPETRLSVTGLLDWSSGGDSPALNALTGTVDEVVLQTYQGRQTIPGYQAYLRQVERVKLPFKIGLVQHGEWHAPPGFARNPNFRGYVVFLLNPERS</sequence>
<evidence type="ECO:0000313" key="2">
    <source>
        <dbReference type="Proteomes" id="UP001597215"/>
    </source>
</evidence>
<gene>
    <name evidence="1" type="ORF">ACFSAG_10990</name>
</gene>
<protein>
    <submittedName>
        <fullName evidence="1">DUF3142 domain-containing protein</fullName>
    </submittedName>
</protein>
<accession>A0ABW4MII8</accession>
<dbReference type="Pfam" id="PF11340">
    <property type="entry name" value="DUF3142"/>
    <property type="match status" value="1"/>
</dbReference>
<dbReference type="Proteomes" id="UP001597215">
    <property type="component" value="Unassembled WGS sequence"/>
</dbReference>
<name>A0ABW4MII8_9SPHN</name>
<evidence type="ECO:0000313" key="1">
    <source>
        <dbReference type="EMBL" id="MFD1767362.1"/>
    </source>
</evidence>
<organism evidence="1 2">
    <name type="scientific">Sphingorhabdus buctiana</name>
    <dbReference type="NCBI Taxonomy" id="1508805"/>
    <lineage>
        <taxon>Bacteria</taxon>
        <taxon>Pseudomonadati</taxon>
        <taxon>Pseudomonadota</taxon>
        <taxon>Alphaproteobacteria</taxon>
        <taxon>Sphingomonadales</taxon>
        <taxon>Sphingomonadaceae</taxon>
        <taxon>Sphingorhabdus</taxon>
    </lineage>
</organism>
<dbReference type="EMBL" id="JBHUEL010000010">
    <property type="protein sequence ID" value="MFD1767362.1"/>
    <property type="molecule type" value="Genomic_DNA"/>
</dbReference>
<comment type="caution">
    <text evidence="1">The sequence shown here is derived from an EMBL/GenBank/DDBJ whole genome shotgun (WGS) entry which is preliminary data.</text>
</comment>
<proteinExistence type="predicted"/>
<keyword evidence="2" id="KW-1185">Reference proteome</keyword>
<dbReference type="InterPro" id="IPR021488">
    <property type="entry name" value="DUF3142"/>
</dbReference>
<reference evidence="2" key="1">
    <citation type="journal article" date="2019" name="Int. J. Syst. Evol. Microbiol.">
        <title>The Global Catalogue of Microorganisms (GCM) 10K type strain sequencing project: providing services to taxonomists for standard genome sequencing and annotation.</title>
        <authorList>
            <consortium name="The Broad Institute Genomics Platform"/>
            <consortium name="The Broad Institute Genome Sequencing Center for Infectious Disease"/>
            <person name="Wu L."/>
            <person name="Ma J."/>
        </authorList>
    </citation>
    <scope>NUCLEOTIDE SEQUENCE [LARGE SCALE GENOMIC DNA]</scope>
    <source>
        <strain evidence="2">CGMCC 1.12449</strain>
    </source>
</reference>